<dbReference type="EMBL" id="BAABKB010000013">
    <property type="protein sequence ID" value="GAA5015354.1"/>
    <property type="molecule type" value="Genomic_DNA"/>
</dbReference>
<evidence type="ECO:0000313" key="2">
    <source>
        <dbReference type="EMBL" id="GAA5015354.1"/>
    </source>
</evidence>
<evidence type="ECO:0000256" key="1">
    <source>
        <dbReference type="SAM" id="MobiDB-lite"/>
    </source>
</evidence>
<proteinExistence type="predicted"/>
<name>A0ABP9IZ31_9ACTN</name>
<organism evidence="2 3">
    <name type="scientific">Streptomyces siamensis</name>
    <dbReference type="NCBI Taxonomy" id="1274986"/>
    <lineage>
        <taxon>Bacteria</taxon>
        <taxon>Bacillati</taxon>
        <taxon>Actinomycetota</taxon>
        <taxon>Actinomycetes</taxon>
        <taxon>Kitasatosporales</taxon>
        <taxon>Streptomycetaceae</taxon>
        <taxon>Streptomyces</taxon>
    </lineage>
</organism>
<keyword evidence="3" id="KW-1185">Reference proteome</keyword>
<reference evidence="3" key="1">
    <citation type="journal article" date="2019" name="Int. J. Syst. Evol. Microbiol.">
        <title>The Global Catalogue of Microorganisms (GCM) 10K type strain sequencing project: providing services to taxonomists for standard genome sequencing and annotation.</title>
        <authorList>
            <consortium name="The Broad Institute Genomics Platform"/>
            <consortium name="The Broad Institute Genome Sequencing Center for Infectious Disease"/>
            <person name="Wu L."/>
            <person name="Ma J."/>
        </authorList>
    </citation>
    <scope>NUCLEOTIDE SEQUENCE [LARGE SCALE GENOMIC DNA]</scope>
    <source>
        <strain evidence="3">JCM 18409</strain>
    </source>
</reference>
<protein>
    <submittedName>
        <fullName evidence="2">Uncharacterized protein</fullName>
    </submittedName>
</protein>
<feature type="region of interest" description="Disordered" evidence="1">
    <location>
        <begin position="61"/>
        <end position="86"/>
    </location>
</feature>
<accession>A0ABP9IZ31</accession>
<sequence length="102" mass="10727">MLTTLPPSRRRAAPYLVMKWGARTFTAKTRSYSRSSIASKGRDVPIAALFTRMSRPSACRSKASHSAWASPAGPSSTPIVNAEPPEPSIAATVSSAAASLLP</sequence>
<dbReference type="Proteomes" id="UP001501759">
    <property type="component" value="Unassembled WGS sequence"/>
</dbReference>
<comment type="caution">
    <text evidence="2">The sequence shown here is derived from an EMBL/GenBank/DDBJ whole genome shotgun (WGS) entry which is preliminary data.</text>
</comment>
<gene>
    <name evidence="2" type="ORF">GCM10023335_40180</name>
</gene>
<evidence type="ECO:0000313" key="3">
    <source>
        <dbReference type="Proteomes" id="UP001501759"/>
    </source>
</evidence>